<accession>A0A1B6LYG8</accession>
<proteinExistence type="predicted"/>
<protein>
    <submittedName>
        <fullName evidence="1">Uncharacterized protein</fullName>
    </submittedName>
</protein>
<reference evidence="1" key="1">
    <citation type="submission" date="2015-11" db="EMBL/GenBank/DDBJ databases">
        <title>De novo transcriptome assembly of four potential Pierce s Disease insect vectors from Arizona vineyards.</title>
        <authorList>
            <person name="Tassone E.E."/>
        </authorList>
    </citation>
    <scope>NUCLEOTIDE SEQUENCE</scope>
</reference>
<name>A0A1B6LYG8_9HEMI</name>
<evidence type="ECO:0000313" key="1">
    <source>
        <dbReference type="EMBL" id="JAT28660.1"/>
    </source>
</evidence>
<sequence>MCVHPLYQLDTGSLPINNTWEKDRISFSTMSSPSPLEAFAERFNRHSKSELLTTKRCSELQEKKHYAVHSMKKMDTSVGEAVITVLGDSPYKEGDKPKFQVYLPKRFVSVLMNEDLDSIDPGTYYLVSHGPSGNNSTEITMHVNNNL</sequence>
<dbReference type="EMBL" id="GEBQ01011317">
    <property type="protein sequence ID" value="JAT28660.1"/>
    <property type="molecule type" value="Transcribed_RNA"/>
</dbReference>
<dbReference type="AlphaFoldDB" id="A0A1B6LYG8"/>
<gene>
    <name evidence="1" type="ORF">g.9199</name>
</gene>
<organism evidence="1">
    <name type="scientific">Graphocephala atropunctata</name>
    <dbReference type="NCBI Taxonomy" id="36148"/>
    <lineage>
        <taxon>Eukaryota</taxon>
        <taxon>Metazoa</taxon>
        <taxon>Ecdysozoa</taxon>
        <taxon>Arthropoda</taxon>
        <taxon>Hexapoda</taxon>
        <taxon>Insecta</taxon>
        <taxon>Pterygota</taxon>
        <taxon>Neoptera</taxon>
        <taxon>Paraneoptera</taxon>
        <taxon>Hemiptera</taxon>
        <taxon>Auchenorrhyncha</taxon>
        <taxon>Membracoidea</taxon>
        <taxon>Cicadellidae</taxon>
        <taxon>Cicadellinae</taxon>
        <taxon>Cicadellini</taxon>
        <taxon>Graphocephala</taxon>
    </lineage>
</organism>